<dbReference type="PANTHER" id="PTHR43156">
    <property type="entry name" value="STAGE II SPORULATION PROTEIN E-RELATED"/>
    <property type="match status" value="1"/>
</dbReference>
<comment type="caution">
    <text evidence="3">The sequence shown here is derived from an EMBL/GenBank/DDBJ whole genome shotgun (WGS) entry which is preliminary data.</text>
</comment>
<dbReference type="SUPFAM" id="SSF55874">
    <property type="entry name" value="ATPase domain of HSP90 chaperone/DNA topoisomerase II/histidine kinase"/>
    <property type="match status" value="1"/>
</dbReference>
<name>A0ABQ3V493_9CHLR</name>
<evidence type="ECO:0000256" key="1">
    <source>
        <dbReference type="ARBA" id="ARBA00022801"/>
    </source>
</evidence>
<keyword evidence="4" id="KW-1185">Reference proteome</keyword>
<dbReference type="Gene3D" id="3.30.565.10">
    <property type="entry name" value="Histidine kinase-like ATPase, C-terminal domain"/>
    <property type="match status" value="1"/>
</dbReference>
<dbReference type="InterPro" id="IPR036890">
    <property type="entry name" value="HATPase_C_sf"/>
</dbReference>
<dbReference type="InterPro" id="IPR052016">
    <property type="entry name" value="Bact_Sigma-Reg"/>
</dbReference>
<dbReference type="EMBL" id="BNJG01000003">
    <property type="protein sequence ID" value="GHO59420.1"/>
    <property type="molecule type" value="Genomic_DNA"/>
</dbReference>
<dbReference type="Gene3D" id="3.30.450.40">
    <property type="match status" value="1"/>
</dbReference>
<dbReference type="InterPro" id="IPR029016">
    <property type="entry name" value="GAF-like_dom_sf"/>
</dbReference>
<dbReference type="SUPFAM" id="SSF55781">
    <property type="entry name" value="GAF domain-like"/>
    <property type="match status" value="1"/>
</dbReference>
<accession>A0ABQ3V493</accession>
<dbReference type="CDD" id="cd16936">
    <property type="entry name" value="HATPase_RsbW-like"/>
    <property type="match status" value="1"/>
</dbReference>
<dbReference type="Pfam" id="PF13581">
    <property type="entry name" value="HATPase_c_2"/>
    <property type="match status" value="1"/>
</dbReference>
<dbReference type="InterPro" id="IPR003594">
    <property type="entry name" value="HATPase_dom"/>
</dbReference>
<gene>
    <name evidence="3" type="ORF">KSB_78950</name>
</gene>
<reference evidence="3 4" key="1">
    <citation type="journal article" date="2021" name="Int. J. Syst. Evol. Microbiol.">
        <title>Reticulibacter mediterranei gen. nov., sp. nov., within the new family Reticulibacteraceae fam. nov., and Ktedonospora formicarum gen. nov., sp. nov., Ktedonobacter robiniae sp. nov., Dictyobacter formicarum sp. nov. and Dictyobacter arantiisoli sp. nov., belonging to the class Ktedonobacteria.</title>
        <authorList>
            <person name="Yabe S."/>
            <person name="Zheng Y."/>
            <person name="Wang C.M."/>
            <person name="Sakai Y."/>
            <person name="Abe K."/>
            <person name="Yokota A."/>
            <person name="Donadio S."/>
            <person name="Cavaletti L."/>
            <person name="Monciardini P."/>
        </authorList>
    </citation>
    <scope>NUCLEOTIDE SEQUENCE [LARGE SCALE GENOMIC DNA]</scope>
    <source>
        <strain evidence="3 4">SOSP1-30</strain>
    </source>
</reference>
<feature type="domain" description="PPM-type phosphatase" evidence="2">
    <location>
        <begin position="166"/>
        <end position="380"/>
    </location>
</feature>
<evidence type="ECO:0000313" key="4">
    <source>
        <dbReference type="Proteomes" id="UP000654345"/>
    </source>
</evidence>
<dbReference type="PANTHER" id="PTHR43156:SF2">
    <property type="entry name" value="STAGE II SPORULATION PROTEIN E"/>
    <property type="match status" value="1"/>
</dbReference>
<dbReference type="Pfam" id="PF07228">
    <property type="entry name" value="SpoIIE"/>
    <property type="match status" value="1"/>
</dbReference>
<dbReference type="InterPro" id="IPR001932">
    <property type="entry name" value="PPM-type_phosphatase-like_dom"/>
</dbReference>
<evidence type="ECO:0000259" key="2">
    <source>
        <dbReference type="SMART" id="SM00331"/>
    </source>
</evidence>
<sequence>MATFFQYIRQRMPFRRSTQKKQALPTPALPATQRVVSQAVNIAPNDALVAYFLSSPSAIEVEKLHLDSPILRELKEAGVKLTMPLVSQGELVGLINLGGRLSEQDYSSYDKGLLNSLATQAAPALRVAQMVLDQQAQARERERIEQELRVARIIQQTLLPKELPDLPNWQVTAYYQPARAVGGDFYDFIPYEDGRLGIVVGDVTDKGIPAALVMATTRSILRSSAQEDLSPGAVLERANDLLFPDIPERMFVTCFYAILDPQSGFLRYANAGHDLPYRWHEGEVGELRATGMPLGLMPGMFYEEKEVTLAPGESMLLYSDGLVEAHNSTRDMFGFPRLITLLGAYQDKISPIDYLRAELSTFTGAGWEQEDDITLVTLQHVPVQNLQETTEILRKPEIHEGSIESGDDWQPLETWSIPSAMGNERIAISYITQRVQPFHLPERRLEQLKTAVAEATMNAMEHGNHYHPEFPVTLQLLSSEQAIAIRISDQGGYQPTQAPETPDIEAKLAELQSPRGWGLFLIQNMVDEMRILNDEHTHTIELVMSLEGGPHAPQSA</sequence>
<dbReference type="InterPro" id="IPR003018">
    <property type="entry name" value="GAF"/>
</dbReference>
<dbReference type="Proteomes" id="UP000654345">
    <property type="component" value="Unassembled WGS sequence"/>
</dbReference>
<dbReference type="RefSeq" id="WP_201375609.1">
    <property type="nucleotide sequence ID" value="NZ_BNJG01000003.1"/>
</dbReference>
<dbReference type="SMART" id="SM00331">
    <property type="entry name" value="PP2C_SIG"/>
    <property type="match status" value="1"/>
</dbReference>
<proteinExistence type="predicted"/>
<organism evidence="3 4">
    <name type="scientific">Ktedonobacter robiniae</name>
    <dbReference type="NCBI Taxonomy" id="2778365"/>
    <lineage>
        <taxon>Bacteria</taxon>
        <taxon>Bacillati</taxon>
        <taxon>Chloroflexota</taxon>
        <taxon>Ktedonobacteria</taxon>
        <taxon>Ktedonobacterales</taxon>
        <taxon>Ktedonobacteraceae</taxon>
        <taxon>Ktedonobacter</taxon>
    </lineage>
</organism>
<dbReference type="InterPro" id="IPR036457">
    <property type="entry name" value="PPM-type-like_dom_sf"/>
</dbReference>
<dbReference type="SUPFAM" id="SSF81606">
    <property type="entry name" value="PP2C-like"/>
    <property type="match status" value="1"/>
</dbReference>
<protein>
    <recommendedName>
        <fullName evidence="2">PPM-type phosphatase domain-containing protein</fullName>
    </recommendedName>
</protein>
<dbReference type="Pfam" id="PF01590">
    <property type="entry name" value="GAF"/>
    <property type="match status" value="1"/>
</dbReference>
<evidence type="ECO:0000313" key="3">
    <source>
        <dbReference type="EMBL" id="GHO59420.1"/>
    </source>
</evidence>
<dbReference type="Gene3D" id="3.60.40.10">
    <property type="entry name" value="PPM-type phosphatase domain"/>
    <property type="match status" value="1"/>
</dbReference>
<keyword evidence="1" id="KW-0378">Hydrolase</keyword>